<dbReference type="Proteomes" id="UP001154322">
    <property type="component" value="Unassembled WGS sequence"/>
</dbReference>
<feature type="domain" description="TniQ" evidence="1">
    <location>
        <begin position="8"/>
        <end position="161"/>
    </location>
</feature>
<name>A0ABN8UE56_9BACL</name>
<protein>
    <submittedName>
        <fullName evidence="3">TnsD family transposase</fullName>
    </submittedName>
</protein>
<keyword evidence="4" id="KW-1185">Reference proteome</keyword>
<accession>A0ABN8UE56</accession>
<dbReference type="EMBL" id="CALYLO010000017">
    <property type="protein sequence ID" value="CAH8249505.1"/>
    <property type="molecule type" value="Genomic_DNA"/>
</dbReference>
<gene>
    <name evidence="3" type="ORF">WJ0W_006690</name>
</gene>
<organism evidence="3 4">
    <name type="scientific">Paenibacillus melissococcoides</name>
    <dbReference type="NCBI Taxonomy" id="2912268"/>
    <lineage>
        <taxon>Bacteria</taxon>
        <taxon>Bacillati</taxon>
        <taxon>Bacillota</taxon>
        <taxon>Bacilli</taxon>
        <taxon>Bacillales</taxon>
        <taxon>Paenibacillaceae</taxon>
        <taxon>Paenibacillus</taxon>
    </lineage>
</organism>
<evidence type="ECO:0000313" key="4">
    <source>
        <dbReference type="Proteomes" id="UP001154322"/>
    </source>
</evidence>
<sequence length="648" mass="76307">MGHIIALPPFLPDEDYRSILFRYHLRSPYSSYIKSRKELIGRAISKPILYPQQLMRLKIQLGVSDQFLMSIIQNHTFYPLYRPFMDEAKHANFLDSMLEVTPSPMNVKLLMQRQRQNLIHFYAHYCPLCLEEDFKMFGECYLHRMHQFCNVSVCPKHAIPLLTHCQVCGTPFGTDTGSLFLHEPRCTNGHPIRSRGDEVRLGAAVENYLADVYSLMNATELNLDILYTKLIADIGSREFIHFRGDYIFKKRLLTECVEHFGEDYLKALGISIDTLFNEKYMVEFLNKQHLRKWISIYLLLMRFLSGSVKSFLNKESASYAIQIPFGNGPWICVNNICPFYRQKIITRCKRKAHEWITGNFTCPHCGLIYTRKGHPKEENEEQFSIETRGHLFIELAARYYQEGLNINEISIKLLSNKTSVRKYLSLYRKKIRNDSQEIDMELITKQLELGPRQAAATMRPKLETCKETVLCALKVLGPKATRSELRRYNIHRYDWVMKYDRNWMEAQLPPRRSLPKELKRESMDDDLYAMVAQAFEEVNRNPPKTRICKAEIFRRLPSYVQSRVYNYSDALPKTIQYLEQHVESIDQCLVRRLPQVVAWFEHSRYRKCSLKLIQSYFPAYRKGSEITKKWVEEQVQTMVKSPSNNNFY</sequence>
<dbReference type="RefSeq" id="WP_213427979.1">
    <property type="nucleotide sequence ID" value="NZ_AP031286.1"/>
</dbReference>
<evidence type="ECO:0000259" key="2">
    <source>
        <dbReference type="Pfam" id="PF15978"/>
    </source>
</evidence>
<evidence type="ECO:0000313" key="3">
    <source>
        <dbReference type="EMBL" id="CAH8249505.1"/>
    </source>
</evidence>
<dbReference type="InterPro" id="IPR032750">
    <property type="entry name" value="TnsD_C"/>
</dbReference>
<dbReference type="Pfam" id="PF15978">
    <property type="entry name" value="TnsD"/>
    <property type="match status" value="1"/>
</dbReference>
<dbReference type="Pfam" id="PF06527">
    <property type="entry name" value="TniQ"/>
    <property type="match status" value="1"/>
</dbReference>
<reference evidence="3" key="1">
    <citation type="submission" date="2022-06" db="EMBL/GenBank/DDBJ databases">
        <authorList>
            <person name="Dietemann V."/>
            <person name="Ory F."/>
            <person name="Dainat B."/>
            <person name="Oberhansli S."/>
        </authorList>
    </citation>
    <scope>NUCLEOTIDE SEQUENCE</scope>
    <source>
        <strain evidence="3">Ena-SAMPLE-TAB-26-04-2022-14:26:32:270-5432</strain>
    </source>
</reference>
<dbReference type="InterPro" id="IPR009492">
    <property type="entry name" value="TniQ"/>
</dbReference>
<feature type="domain" description="Transposon Tn7 transposition protein TnsD C-terminal" evidence="2">
    <location>
        <begin position="220"/>
        <end position="578"/>
    </location>
</feature>
<evidence type="ECO:0000259" key="1">
    <source>
        <dbReference type="Pfam" id="PF06527"/>
    </source>
</evidence>
<proteinExistence type="predicted"/>
<comment type="caution">
    <text evidence="3">The sequence shown here is derived from an EMBL/GenBank/DDBJ whole genome shotgun (WGS) entry which is preliminary data.</text>
</comment>